<dbReference type="Gene3D" id="2.20.230.10">
    <property type="entry name" value="Resuscitation-promoting factor rpfb"/>
    <property type="match status" value="1"/>
</dbReference>
<gene>
    <name evidence="3" type="ORF">IW256_007029</name>
</gene>
<name>A0A931GRJ5_9ACTN</name>
<sequence length="140" mass="14855">MATPTIEVRRVTETKAIPFKTTRVNDPALTKGTTKVRSRGVAGARRLTYEVTFTDGVQTRKKLVREAVTRPPVDRVIAVGTKRASRCDPNYGGGCVPIATDVDCAGGSGNGPAYVSGPVRVVGTDIYDLDRDGDGIACDD</sequence>
<reference evidence="3" key="1">
    <citation type="submission" date="2020-11" db="EMBL/GenBank/DDBJ databases">
        <title>Sequencing the genomes of 1000 actinobacteria strains.</title>
        <authorList>
            <person name="Klenk H.-P."/>
        </authorList>
    </citation>
    <scope>NUCLEOTIDE SEQUENCE</scope>
    <source>
        <strain evidence="3">DSM 43175</strain>
    </source>
</reference>
<keyword evidence="4" id="KW-1185">Reference proteome</keyword>
<accession>A0A931GRJ5</accession>
<evidence type="ECO:0000256" key="1">
    <source>
        <dbReference type="ARBA" id="ARBA00022729"/>
    </source>
</evidence>
<feature type="domain" description="G5" evidence="2">
    <location>
        <begin position="3"/>
        <end position="83"/>
    </location>
</feature>
<comment type="caution">
    <text evidence="3">The sequence shown here is derived from an EMBL/GenBank/DDBJ whole genome shotgun (WGS) entry which is preliminary data.</text>
</comment>
<organism evidence="3 4">
    <name type="scientific">Actinomadura viridis</name>
    <dbReference type="NCBI Taxonomy" id="58110"/>
    <lineage>
        <taxon>Bacteria</taxon>
        <taxon>Bacillati</taxon>
        <taxon>Actinomycetota</taxon>
        <taxon>Actinomycetes</taxon>
        <taxon>Streptosporangiales</taxon>
        <taxon>Thermomonosporaceae</taxon>
        <taxon>Actinomadura</taxon>
    </lineage>
</organism>
<dbReference type="Proteomes" id="UP000614047">
    <property type="component" value="Unassembled WGS sequence"/>
</dbReference>
<dbReference type="EMBL" id="JADOUA010000001">
    <property type="protein sequence ID" value="MBG6092916.1"/>
    <property type="molecule type" value="Genomic_DNA"/>
</dbReference>
<protein>
    <recommendedName>
        <fullName evidence="2">G5 domain-containing protein</fullName>
    </recommendedName>
</protein>
<dbReference type="Pfam" id="PF07501">
    <property type="entry name" value="G5"/>
    <property type="match status" value="1"/>
</dbReference>
<evidence type="ECO:0000259" key="2">
    <source>
        <dbReference type="PROSITE" id="PS51109"/>
    </source>
</evidence>
<dbReference type="AlphaFoldDB" id="A0A931GRJ5"/>
<evidence type="ECO:0000313" key="4">
    <source>
        <dbReference type="Proteomes" id="UP000614047"/>
    </source>
</evidence>
<dbReference type="PROSITE" id="PS51109">
    <property type="entry name" value="G5"/>
    <property type="match status" value="1"/>
</dbReference>
<evidence type="ECO:0000313" key="3">
    <source>
        <dbReference type="EMBL" id="MBG6092916.1"/>
    </source>
</evidence>
<proteinExistence type="predicted"/>
<dbReference type="InterPro" id="IPR011098">
    <property type="entry name" value="G5_dom"/>
</dbReference>
<dbReference type="SMART" id="SM01208">
    <property type="entry name" value="G5"/>
    <property type="match status" value="1"/>
</dbReference>
<dbReference type="RefSeq" id="WP_197015037.1">
    <property type="nucleotide sequence ID" value="NZ_BAABES010000023.1"/>
</dbReference>
<keyword evidence="1" id="KW-0732">Signal</keyword>